<feature type="region of interest" description="Disordered" evidence="1">
    <location>
        <begin position="46"/>
        <end position="67"/>
    </location>
</feature>
<accession>A0AAN7QZZ6</accession>
<dbReference type="EMBL" id="JAXQNO010000013">
    <property type="protein sequence ID" value="KAK4786199.1"/>
    <property type="molecule type" value="Genomic_DNA"/>
</dbReference>
<gene>
    <name evidence="2" type="ORF">SAY86_002888</name>
</gene>
<evidence type="ECO:0000313" key="3">
    <source>
        <dbReference type="Proteomes" id="UP001346149"/>
    </source>
</evidence>
<evidence type="ECO:0000313" key="2">
    <source>
        <dbReference type="EMBL" id="KAK4786199.1"/>
    </source>
</evidence>
<name>A0AAN7QZZ6_TRANT</name>
<keyword evidence="3" id="KW-1185">Reference proteome</keyword>
<comment type="caution">
    <text evidence="2">The sequence shown here is derived from an EMBL/GenBank/DDBJ whole genome shotgun (WGS) entry which is preliminary data.</text>
</comment>
<proteinExistence type="predicted"/>
<protein>
    <submittedName>
        <fullName evidence="2">Uncharacterized protein</fullName>
    </submittedName>
</protein>
<dbReference type="AlphaFoldDB" id="A0AAN7QZZ6"/>
<sequence length="96" mass="10607">MYHHPAISSLAPSISNLGLNQAFLSSNLSPQAAFTELSLEREPDFNYVSNNSMKTSNKRKLGGSPKVPVETARYSLGDEEEVRRNCHSISCLFMTS</sequence>
<reference evidence="2 3" key="1">
    <citation type="journal article" date="2023" name="Hortic Res">
        <title>Pangenome of water caltrop reveals structural variations and asymmetric subgenome divergence after allopolyploidization.</title>
        <authorList>
            <person name="Zhang X."/>
            <person name="Chen Y."/>
            <person name="Wang L."/>
            <person name="Yuan Y."/>
            <person name="Fang M."/>
            <person name="Shi L."/>
            <person name="Lu R."/>
            <person name="Comes H.P."/>
            <person name="Ma Y."/>
            <person name="Chen Y."/>
            <person name="Huang G."/>
            <person name="Zhou Y."/>
            <person name="Zheng Z."/>
            <person name="Qiu Y."/>
        </authorList>
    </citation>
    <scope>NUCLEOTIDE SEQUENCE [LARGE SCALE GENOMIC DNA]</scope>
    <source>
        <strain evidence="2">F231</strain>
    </source>
</reference>
<evidence type="ECO:0000256" key="1">
    <source>
        <dbReference type="SAM" id="MobiDB-lite"/>
    </source>
</evidence>
<organism evidence="2 3">
    <name type="scientific">Trapa natans</name>
    <name type="common">Water chestnut</name>
    <dbReference type="NCBI Taxonomy" id="22666"/>
    <lineage>
        <taxon>Eukaryota</taxon>
        <taxon>Viridiplantae</taxon>
        <taxon>Streptophyta</taxon>
        <taxon>Embryophyta</taxon>
        <taxon>Tracheophyta</taxon>
        <taxon>Spermatophyta</taxon>
        <taxon>Magnoliopsida</taxon>
        <taxon>eudicotyledons</taxon>
        <taxon>Gunneridae</taxon>
        <taxon>Pentapetalae</taxon>
        <taxon>rosids</taxon>
        <taxon>malvids</taxon>
        <taxon>Myrtales</taxon>
        <taxon>Lythraceae</taxon>
        <taxon>Trapa</taxon>
    </lineage>
</organism>
<dbReference type="Proteomes" id="UP001346149">
    <property type="component" value="Unassembled WGS sequence"/>
</dbReference>